<name>A0A8J4PUV6_9MYCE</name>
<evidence type="ECO:0000313" key="10">
    <source>
        <dbReference type="EMBL" id="KAF2074423.1"/>
    </source>
</evidence>
<dbReference type="PIRSF" id="PIRSF001434">
    <property type="entry name" value="CGS"/>
    <property type="match status" value="1"/>
</dbReference>
<feature type="modified residue" description="N6-(pyridoxal phosphate)lysine" evidence="8">
    <location>
        <position position="199"/>
    </location>
</feature>
<dbReference type="GO" id="GO:0004123">
    <property type="term" value="F:cystathionine gamma-lyase activity"/>
    <property type="evidence" value="ECO:0007669"/>
    <property type="project" value="TreeGrafter"/>
</dbReference>
<dbReference type="InterPro" id="IPR015421">
    <property type="entry name" value="PyrdxlP-dep_Trfase_major"/>
</dbReference>
<evidence type="ECO:0000256" key="4">
    <source>
        <dbReference type="ARBA" id="ARBA00012085"/>
    </source>
</evidence>
<dbReference type="Gene3D" id="3.40.640.10">
    <property type="entry name" value="Type I PLP-dependent aspartate aminotransferase-like (Major domain)"/>
    <property type="match status" value="1"/>
</dbReference>
<keyword evidence="6" id="KW-0028">Amino-acid biosynthesis</keyword>
<dbReference type="CDD" id="cd00614">
    <property type="entry name" value="CGS_like"/>
    <property type="match status" value="1"/>
</dbReference>
<dbReference type="GO" id="GO:0019343">
    <property type="term" value="P:cysteine biosynthetic process via cystathionine"/>
    <property type="evidence" value="ECO:0007669"/>
    <property type="project" value="TreeGrafter"/>
</dbReference>
<dbReference type="GO" id="GO:0030170">
    <property type="term" value="F:pyridoxal phosphate binding"/>
    <property type="evidence" value="ECO:0007669"/>
    <property type="project" value="InterPro"/>
</dbReference>
<gene>
    <name evidence="10" type="ORF">CYY_004279</name>
</gene>
<comment type="pathway">
    <text evidence="2">Amino-acid biosynthesis; L-cysteine biosynthesis; L-cysteine from L-homocysteine and L-serine: step 2/2.</text>
</comment>
<dbReference type="AlphaFoldDB" id="A0A8J4PUV6"/>
<keyword evidence="6" id="KW-0198">Cysteine biosynthesis</keyword>
<reference evidence="10" key="1">
    <citation type="submission" date="2020-01" db="EMBL/GenBank/DDBJ databases">
        <title>Development of genomics and gene disruption for Polysphondylium violaceum indicates a role for the polyketide synthase stlB in stalk morphogenesis.</title>
        <authorList>
            <person name="Narita B."/>
            <person name="Kawabe Y."/>
            <person name="Kin K."/>
            <person name="Saito T."/>
            <person name="Gibbs R."/>
            <person name="Kuspa A."/>
            <person name="Muzny D."/>
            <person name="Queller D."/>
            <person name="Richards S."/>
            <person name="Strassman J."/>
            <person name="Sucgang R."/>
            <person name="Worley K."/>
            <person name="Schaap P."/>
        </authorList>
    </citation>
    <scope>NUCLEOTIDE SEQUENCE</scope>
    <source>
        <strain evidence="10">QSvi11</strain>
    </source>
</reference>
<dbReference type="PANTHER" id="PTHR11808:SF15">
    <property type="entry name" value="CYSTATHIONINE GAMMA-LYASE"/>
    <property type="match status" value="1"/>
</dbReference>
<dbReference type="InterPro" id="IPR015424">
    <property type="entry name" value="PyrdxlP-dep_Trfase"/>
</dbReference>
<dbReference type="FunFam" id="3.90.1150.10:FF:000008">
    <property type="entry name" value="Cystathionine gamma-synthase"/>
    <property type="match status" value="1"/>
</dbReference>
<dbReference type="PROSITE" id="PS00868">
    <property type="entry name" value="CYS_MET_METAB_PP"/>
    <property type="match status" value="1"/>
</dbReference>
<dbReference type="Gene3D" id="3.90.1150.10">
    <property type="entry name" value="Aspartate Aminotransferase, domain 1"/>
    <property type="match status" value="1"/>
</dbReference>
<comment type="cofactor">
    <cofactor evidence="1 9">
        <name>pyridoxal 5'-phosphate</name>
        <dbReference type="ChEBI" id="CHEBI:597326"/>
    </cofactor>
</comment>
<keyword evidence="11" id="KW-1185">Reference proteome</keyword>
<dbReference type="FunFam" id="3.40.640.10:FF:000009">
    <property type="entry name" value="Cystathionine gamma-synthase homolog"/>
    <property type="match status" value="1"/>
</dbReference>
<evidence type="ECO:0000256" key="3">
    <source>
        <dbReference type="ARBA" id="ARBA00009077"/>
    </source>
</evidence>
<dbReference type="EMBL" id="AJWJ01000148">
    <property type="protein sequence ID" value="KAF2074423.1"/>
    <property type="molecule type" value="Genomic_DNA"/>
</dbReference>
<evidence type="ECO:0000256" key="8">
    <source>
        <dbReference type="PIRSR" id="PIRSR001434-2"/>
    </source>
</evidence>
<protein>
    <recommendedName>
        <fullName evidence="4">cystathionine gamma-lyase</fullName>
        <ecNumber evidence="4">4.4.1.1</ecNumber>
    </recommendedName>
    <alternativeName>
        <fullName evidence="7">Gamma-cystathionase</fullName>
    </alternativeName>
</protein>
<evidence type="ECO:0000256" key="6">
    <source>
        <dbReference type="ARBA" id="ARBA00023192"/>
    </source>
</evidence>
<dbReference type="InterPro" id="IPR000277">
    <property type="entry name" value="Cys/Met-Metab_PyrdxlP-dep_enz"/>
</dbReference>
<proteinExistence type="inferred from homology"/>
<organism evidence="10 11">
    <name type="scientific">Polysphondylium violaceum</name>
    <dbReference type="NCBI Taxonomy" id="133409"/>
    <lineage>
        <taxon>Eukaryota</taxon>
        <taxon>Amoebozoa</taxon>
        <taxon>Evosea</taxon>
        <taxon>Eumycetozoa</taxon>
        <taxon>Dictyostelia</taxon>
        <taxon>Dictyosteliales</taxon>
        <taxon>Dictyosteliaceae</taxon>
        <taxon>Polysphondylium</taxon>
    </lineage>
</organism>
<dbReference type="Pfam" id="PF01053">
    <property type="entry name" value="Cys_Met_Meta_PP"/>
    <property type="match status" value="1"/>
</dbReference>
<dbReference type="PANTHER" id="PTHR11808">
    <property type="entry name" value="TRANS-SULFURATION ENZYME FAMILY MEMBER"/>
    <property type="match status" value="1"/>
</dbReference>
<comment type="similarity">
    <text evidence="3 9">Belongs to the trans-sulfuration enzymes family.</text>
</comment>
<dbReference type="EC" id="4.4.1.1" evidence="4"/>
<accession>A0A8J4PUV6</accession>
<dbReference type="SUPFAM" id="SSF53383">
    <property type="entry name" value="PLP-dependent transferases"/>
    <property type="match status" value="1"/>
</dbReference>
<dbReference type="InterPro" id="IPR015422">
    <property type="entry name" value="PyrdxlP-dep_Trfase_small"/>
</dbReference>
<evidence type="ECO:0000256" key="9">
    <source>
        <dbReference type="RuleBase" id="RU362118"/>
    </source>
</evidence>
<evidence type="ECO:0000256" key="1">
    <source>
        <dbReference type="ARBA" id="ARBA00001933"/>
    </source>
</evidence>
<evidence type="ECO:0000256" key="2">
    <source>
        <dbReference type="ARBA" id="ARBA00005038"/>
    </source>
</evidence>
<sequence>MSQYKIGTKVIHSGQPADSVTGAVITPISLSTTFLQKSPGVPIADYDYSRSGNPTREAFEKCIADCENGKYGLAFASGLATLATITQGLSAGDEVVSVDDVYGGTRRYFTRVAANFNIKFTFVDMGTLDQIKNAVTEKTKFVWLETPTNPLLKVADIKAIAEFVHSKGSILIVDNTFMSPYFQNPLDLGADVVMHSATKYINGHSDVVMGCLATNSEDLYNKYKFLQNSCGGVPSPFDCFLAMRGIKTLKVRMEAHQKNAFALCEFLGKHPKVDRIIYPGLPSHPQHELCKRQMHGFGGMVVVFLKGGEKQSRTLLENLKIFALAESLGGVESLISIPSFMTHMSVPPAVRAELGITDSLVRISAGIEDIEDLIADLTFALDKVEL</sequence>
<dbReference type="InterPro" id="IPR054542">
    <property type="entry name" value="Cys_met_metab_PP"/>
</dbReference>
<dbReference type="GO" id="GO:0019346">
    <property type="term" value="P:transsulfuration"/>
    <property type="evidence" value="ECO:0007669"/>
    <property type="project" value="InterPro"/>
</dbReference>
<dbReference type="Proteomes" id="UP000695562">
    <property type="component" value="Unassembled WGS sequence"/>
</dbReference>
<evidence type="ECO:0000313" key="11">
    <source>
        <dbReference type="Proteomes" id="UP000695562"/>
    </source>
</evidence>
<dbReference type="GO" id="GO:0005737">
    <property type="term" value="C:cytoplasm"/>
    <property type="evidence" value="ECO:0007669"/>
    <property type="project" value="TreeGrafter"/>
</dbReference>
<evidence type="ECO:0000256" key="5">
    <source>
        <dbReference type="ARBA" id="ARBA00022898"/>
    </source>
</evidence>
<comment type="caution">
    <text evidence="10">The sequence shown here is derived from an EMBL/GenBank/DDBJ whole genome shotgun (WGS) entry which is preliminary data.</text>
</comment>
<evidence type="ECO:0000256" key="7">
    <source>
        <dbReference type="ARBA" id="ARBA00029853"/>
    </source>
</evidence>
<keyword evidence="5 8" id="KW-0663">Pyridoxal phosphate</keyword>
<dbReference type="OrthoDB" id="3512640at2759"/>